<evidence type="ECO:0000313" key="2">
    <source>
        <dbReference type="EMBL" id="GIG45688.1"/>
    </source>
</evidence>
<dbReference type="NCBIfam" id="NF038083">
    <property type="entry name" value="CU044_5270_fam"/>
    <property type="match status" value="1"/>
</dbReference>
<dbReference type="InterPro" id="IPR047789">
    <property type="entry name" value="CU044_5270-like"/>
</dbReference>
<feature type="region of interest" description="Disordered" evidence="1">
    <location>
        <begin position="62"/>
        <end position="81"/>
    </location>
</feature>
<accession>A0A919UCJ0</accession>
<comment type="caution">
    <text evidence="2">The sequence shown here is derived from an EMBL/GenBank/DDBJ whole genome shotgun (WGS) entry which is preliminary data.</text>
</comment>
<evidence type="ECO:0000313" key="3">
    <source>
        <dbReference type="Proteomes" id="UP000660611"/>
    </source>
</evidence>
<protein>
    <recommendedName>
        <fullName evidence="4">CU044_5270 family protein</fullName>
    </recommendedName>
</protein>
<organism evidence="2 3">
    <name type="scientific">Dactylosporangium siamense</name>
    <dbReference type="NCBI Taxonomy" id="685454"/>
    <lineage>
        <taxon>Bacteria</taxon>
        <taxon>Bacillati</taxon>
        <taxon>Actinomycetota</taxon>
        <taxon>Actinomycetes</taxon>
        <taxon>Micromonosporales</taxon>
        <taxon>Micromonosporaceae</taxon>
        <taxon>Dactylosporangium</taxon>
    </lineage>
</organism>
<reference evidence="2" key="1">
    <citation type="submission" date="2021-01" db="EMBL/GenBank/DDBJ databases">
        <title>Whole genome shotgun sequence of Dactylosporangium siamense NBRC 106093.</title>
        <authorList>
            <person name="Komaki H."/>
            <person name="Tamura T."/>
        </authorList>
    </citation>
    <scope>NUCLEOTIDE SEQUENCE</scope>
    <source>
        <strain evidence="2">NBRC 106093</strain>
    </source>
</reference>
<dbReference type="Proteomes" id="UP000660611">
    <property type="component" value="Unassembled WGS sequence"/>
</dbReference>
<dbReference type="RefSeq" id="WP_203847490.1">
    <property type="nucleotide sequence ID" value="NZ_BAAAVW010000011.1"/>
</dbReference>
<proteinExistence type="predicted"/>
<keyword evidence="3" id="KW-1185">Reference proteome</keyword>
<dbReference type="EMBL" id="BONQ01000055">
    <property type="protein sequence ID" value="GIG45688.1"/>
    <property type="molecule type" value="Genomic_DNA"/>
</dbReference>
<sequence length="310" mass="32778">MNELDELRSFRAGQTPADPIAMARARAALAAPPRRHRRGWLLAPVAAAAALALAVGLMPGRPDHPTAVPPTAAPDPSASPVTRSELVLRNAAAYVGGTPALSVRPDQFVFVESIHVNSEGPADDGGPLVTFLRRSWLSADGTRDGLVTDRRKSGGPEERVVITCPPGHPCQPVYRADLPTDTDGMLRWFKDLITQRYGSDRSTKSTPDSYAWSIAGDLLREGYLPPASAAAVFTALARVNGLTVVESVTDAAGRTGVSVGIDGKGTRSEIIFDRATYAYLGERVSGPGGRIISDTAQLRLAIVDRPGQPG</sequence>
<evidence type="ECO:0008006" key="4">
    <source>
        <dbReference type="Google" id="ProtNLM"/>
    </source>
</evidence>
<evidence type="ECO:0000256" key="1">
    <source>
        <dbReference type="SAM" id="MobiDB-lite"/>
    </source>
</evidence>
<name>A0A919UCJ0_9ACTN</name>
<dbReference type="AlphaFoldDB" id="A0A919UCJ0"/>
<gene>
    <name evidence="2" type="ORF">Dsi01nite_037290</name>
</gene>